<comment type="caution">
    <text evidence="1">The sequence shown here is derived from an EMBL/GenBank/DDBJ whole genome shotgun (WGS) entry which is preliminary data.</text>
</comment>
<proteinExistence type="predicted"/>
<dbReference type="Proteomes" id="UP000284990">
    <property type="component" value="Unassembled WGS sequence"/>
</dbReference>
<name>A0AA92WIW9_9BACT</name>
<gene>
    <name evidence="1" type="ORF">DW916_00815</name>
</gene>
<protein>
    <submittedName>
        <fullName evidence="1">Uncharacterized protein</fullName>
    </submittedName>
</protein>
<reference evidence="1 2" key="1">
    <citation type="submission" date="2018-08" db="EMBL/GenBank/DDBJ databases">
        <title>A genome reference for cultivated species of the human gut microbiota.</title>
        <authorList>
            <person name="Zou Y."/>
            <person name="Xue W."/>
            <person name="Luo G."/>
        </authorList>
    </citation>
    <scope>NUCLEOTIDE SEQUENCE [LARGE SCALE GENOMIC DNA]</scope>
    <source>
        <strain evidence="1 2">AM42-23AC</strain>
    </source>
</reference>
<dbReference type="EMBL" id="QSFW01000002">
    <property type="protein sequence ID" value="RHA89091.1"/>
    <property type="molecule type" value="Genomic_DNA"/>
</dbReference>
<organism evidence="1 2">
    <name type="scientific">Segatella copri</name>
    <dbReference type="NCBI Taxonomy" id="165179"/>
    <lineage>
        <taxon>Bacteria</taxon>
        <taxon>Pseudomonadati</taxon>
        <taxon>Bacteroidota</taxon>
        <taxon>Bacteroidia</taxon>
        <taxon>Bacteroidales</taxon>
        <taxon>Prevotellaceae</taxon>
        <taxon>Segatella</taxon>
    </lineage>
</organism>
<evidence type="ECO:0000313" key="1">
    <source>
        <dbReference type="EMBL" id="RHA89091.1"/>
    </source>
</evidence>
<sequence>MTEEQIDKHFSEIVSYGEKLAAATYQKEWNNLKEHLENKGFTVPKILEESIKEVFKQGYFMGIVRGIEDTVMRYNSNENTQECDA</sequence>
<accession>A0AA92WIW9</accession>
<dbReference type="RefSeq" id="WP_118189849.1">
    <property type="nucleotide sequence ID" value="NZ_QSFW01000002.1"/>
</dbReference>
<dbReference type="AlphaFoldDB" id="A0AA92WIW9"/>
<evidence type="ECO:0000313" key="2">
    <source>
        <dbReference type="Proteomes" id="UP000284990"/>
    </source>
</evidence>